<dbReference type="Proteomes" id="UP000663838">
    <property type="component" value="Unassembled WGS sequence"/>
</dbReference>
<dbReference type="EMBL" id="CAJOBP010000200">
    <property type="protein sequence ID" value="CAF4139834.1"/>
    <property type="molecule type" value="Genomic_DNA"/>
</dbReference>
<dbReference type="Proteomes" id="UP000663865">
    <property type="component" value="Unassembled WGS sequence"/>
</dbReference>
<evidence type="ECO:0000313" key="3">
    <source>
        <dbReference type="EMBL" id="CAF3045770.1"/>
    </source>
</evidence>
<dbReference type="InterPro" id="IPR057394">
    <property type="entry name" value="PIGBOS1"/>
</dbReference>
<dbReference type="Proteomes" id="UP000663825">
    <property type="component" value="Unassembled WGS sequence"/>
</dbReference>
<evidence type="ECO:0000313" key="7">
    <source>
        <dbReference type="EMBL" id="CAF4139834.1"/>
    </source>
</evidence>
<evidence type="ECO:0000313" key="8">
    <source>
        <dbReference type="EMBL" id="CAF4258294.1"/>
    </source>
</evidence>
<evidence type="ECO:0000313" key="11">
    <source>
        <dbReference type="Proteomes" id="UP000663872"/>
    </source>
</evidence>
<dbReference type="EMBL" id="CAJOBO010000611">
    <property type="protein sequence ID" value="CAF4258294.1"/>
    <property type="molecule type" value="Genomic_DNA"/>
</dbReference>
<dbReference type="Proteomes" id="UP000663833">
    <property type="component" value="Unassembled WGS sequence"/>
</dbReference>
<dbReference type="OrthoDB" id="10031233at2759"/>
<evidence type="ECO:0000256" key="1">
    <source>
        <dbReference type="SAM" id="Coils"/>
    </source>
</evidence>
<keyword evidence="1" id="KW-0175">Coiled coil</keyword>
<dbReference type="EMBL" id="CAJOBS010000566">
    <property type="protein sequence ID" value="CAF4602981.1"/>
    <property type="molecule type" value="Genomic_DNA"/>
</dbReference>
<feature type="coiled-coil region" evidence="1">
    <location>
        <begin position="47"/>
        <end position="74"/>
    </location>
</feature>
<evidence type="ECO:0000313" key="9">
    <source>
        <dbReference type="EMBL" id="CAF4579135.1"/>
    </source>
</evidence>
<feature type="transmembrane region" description="Helical" evidence="2">
    <location>
        <begin position="16"/>
        <end position="36"/>
    </location>
</feature>
<dbReference type="Proteomes" id="UP000663873">
    <property type="component" value="Unassembled WGS sequence"/>
</dbReference>
<evidence type="ECO:0000313" key="10">
    <source>
        <dbReference type="EMBL" id="CAF4602981.1"/>
    </source>
</evidence>
<keyword evidence="12" id="KW-1185">Reference proteome</keyword>
<evidence type="ECO:0000256" key="2">
    <source>
        <dbReference type="SAM" id="Phobius"/>
    </source>
</evidence>
<reference evidence="5" key="1">
    <citation type="submission" date="2021-02" db="EMBL/GenBank/DDBJ databases">
        <authorList>
            <person name="Nowell W R."/>
        </authorList>
    </citation>
    <scope>NUCLEOTIDE SEQUENCE</scope>
</reference>
<evidence type="ECO:0000313" key="4">
    <source>
        <dbReference type="EMBL" id="CAF3296096.1"/>
    </source>
</evidence>
<gene>
    <name evidence="5" type="ORF">GRG538_LOCUS3572</name>
    <name evidence="8" type="ORF">HFQ381_LOCUS10889</name>
    <name evidence="6" type="ORF">KIK155_LOCUS28579</name>
    <name evidence="4" type="ORF">LUA448_LOCUS7634</name>
    <name evidence="9" type="ORF">QYT958_LOCUS10151</name>
    <name evidence="3" type="ORF">TIS948_LOCUS3759</name>
    <name evidence="10" type="ORF">TOA249_LOCUS10742</name>
    <name evidence="7" type="ORF">UJA718_LOCUS2824</name>
</gene>
<keyword evidence="2" id="KW-0472">Membrane</keyword>
<keyword evidence="2" id="KW-1133">Transmembrane helix</keyword>
<sequence>MGFRFGFPNVAIRKRMSWFDFSIAVAVGVIGGIYTFRPGLQDAKNVIERREALKEIQARRRAEAENELKSQAAK</sequence>
<keyword evidence="2" id="KW-0812">Transmembrane</keyword>
<organism evidence="5 11">
    <name type="scientific">Rotaria socialis</name>
    <dbReference type="NCBI Taxonomy" id="392032"/>
    <lineage>
        <taxon>Eukaryota</taxon>
        <taxon>Metazoa</taxon>
        <taxon>Spiralia</taxon>
        <taxon>Gnathifera</taxon>
        <taxon>Rotifera</taxon>
        <taxon>Eurotatoria</taxon>
        <taxon>Bdelloidea</taxon>
        <taxon>Philodinida</taxon>
        <taxon>Philodinidae</taxon>
        <taxon>Rotaria</taxon>
    </lineage>
</organism>
<dbReference type="EMBL" id="CAJOBR010001112">
    <property type="protein sequence ID" value="CAF4579135.1"/>
    <property type="molecule type" value="Genomic_DNA"/>
</dbReference>
<dbReference type="AlphaFoldDB" id="A0A817UH34"/>
<dbReference type="EMBL" id="CAJNYT010000122">
    <property type="protein sequence ID" value="CAF3331223.1"/>
    <property type="molecule type" value="Genomic_DNA"/>
</dbReference>
<dbReference type="EMBL" id="CAJNYV010005225">
    <property type="protein sequence ID" value="CAF3731177.1"/>
    <property type="molecule type" value="Genomic_DNA"/>
</dbReference>
<dbReference type="Proteomes" id="UP000663848">
    <property type="component" value="Unassembled WGS sequence"/>
</dbReference>
<proteinExistence type="predicted"/>
<accession>A0A817UH34</accession>
<protein>
    <submittedName>
        <fullName evidence="5">Uncharacterized protein</fullName>
    </submittedName>
</protein>
<dbReference type="Proteomes" id="UP000663851">
    <property type="component" value="Unassembled WGS sequence"/>
</dbReference>
<dbReference type="Proteomes" id="UP000663872">
    <property type="component" value="Unassembled WGS sequence"/>
</dbReference>
<comment type="caution">
    <text evidence="5">The sequence shown here is derived from an EMBL/GenBank/DDBJ whole genome shotgun (WGS) entry which is preliminary data.</text>
</comment>
<dbReference type="EMBL" id="CAJNYD010000775">
    <property type="protein sequence ID" value="CAF3296096.1"/>
    <property type="molecule type" value="Genomic_DNA"/>
</dbReference>
<dbReference type="Pfam" id="PF23670">
    <property type="entry name" value="PIGBOS1"/>
    <property type="match status" value="1"/>
</dbReference>
<evidence type="ECO:0000313" key="5">
    <source>
        <dbReference type="EMBL" id="CAF3331223.1"/>
    </source>
</evidence>
<evidence type="ECO:0000313" key="6">
    <source>
        <dbReference type="EMBL" id="CAF3731177.1"/>
    </source>
</evidence>
<dbReference type="EMBL" id="CAJNXB010000353">
    <property type="protein sequence ID" value="CAF3045770.1"/>
    <property type="molecule type" value="Genomic_DNA"/>
</dbReference>
<evidence type="ECO:0000313" key="12">
    <source>
        <dbReference type="Proteomes" id="UP000663873"/>
    </source>
</evidence>
<name>A0A817UH34_9BILA</name>